<feature type="transmembrane region" description="Helical" evidence="8">
    <location>
        <begin position="2080"/>
        <end position="2100"/>
    </location>
</feature>
<dbReference type="Pfam" id="PF26127">
    <property type="entry name" value="12TM_Mok13"/>
    <property type="match status" value="1"/>
</dbReference>
<dbReference type="SMART" id="SM00642">
    <property type="entry name" value="Aamy"/>
    <property type="match status" value="1"/>
</dbReference>
<feature type="transmembrane region" description="Helical" evidence="8">
    <location>
        <begin position="2263"/>
        <end position="2280"/>
    </location>
</feature>
<gene>
    <name evidence="11" type="ORF">GRF29_69g1929515</name>
</gene>
<evidence type="ECO:0000256" key="3">
    <source>
        <dbReference type="ARBA" id="ARBA00022676"/>
    </source>
</evidence>
<sequence length="2403" mass="267757">MFAIRKLLALHCLSLCTVALRYDPVHDGWNLNLNKSATDPLDYWGEWENHTFNPSPKNWRFPFYVLTVDRYVDGDPTNNLANDTAFEHDWTSNQFRFGGDVRGMMNNLDYIQGMGIKAVYFSGTPFINMPWSSDGFGALDLTLLDHHHGMIEDWRALISEMHRRGMYAVMDNTLGTLGDLLQWVGKENETAPFRWGEYDVRYKSSRQYHDFTVGNELNATCNYPRMWGEDGYPLANKGIQSIMEQQLCRDSQFDQYGDMKGVGEVAVWETQLSKFAGVQDRLRTWRDDVLDKVMHFSCMQIAMLDLDGFRMDKAAQTPVDVHAKWSDYQRKCAKRYGKDNFLIVGEVVSKIPYASLLIGRGKEPNMHFDNHKHAVAAIDPKNDNNYLRKFGSVALDGDAFHYPFYGAMTRFLGLDGPIGLEGVDFVELWHDLLLHTDMGNAYTGEFDPRFLWGMTNQDVFRWPALANGTQRHILGLTIANLLMPGAPFQLWGEEQESYILENQASDYVFGRTPMASQRAWQLHGCYNLGEEVYVDMPFEKALHGCRDDSVSLDHRDSSHFMRNIFKRHYELRDQYPVLNDGAYLQTLSTQTENIYLHGSLGLPSPTGIWSVYRGAFPGVQNFSTAGELGNQGVWFIYSNANQTSNYTFNCKNTTEALIAPFPAGTTVKNLFFPYEEFTLGKSAAKLGIENSTESNGCLSSLQMQPWSYKLFVPKDKFAEPRPTITRVVPGHDERILSTLAEDKPQTIPIELHFSTEMDCAGVKRNFSIRSTTSSGQVARLNASSVVCTNVTVNKQQQYVGQIGTAWIMKGELENVYDGIHVYTLNNVSTKRTKLYTEAIDHFMFRVGQLDNPMVFPAAANYSSSLLHRNEVTGQLTLTHKAVGADKWQYTLNWGATWSDWRDYDSSNATIIRQPWSGSKEQEWEGDHVEVRYWSEMAGSMEHVQHGDVGVTSPRRWPHMHVTGDWNLYGFDSGLPDKMHDTGVGKWHFDVMTEYPTTVILSTWGVNPDGQPDKSKLYGDVDHDGVLDWLPPTSLGKNVINITSPGMPYVGVRLIANDGDLRYSYQPVGSAWRQLTVALLLAIVPLSTGALAIWFFLKSFYHVKFNQRGMFHRQSAIMAALPAFSSAAKSLGTCGPWGQKPKPTALTDPQRAEGFAIADSAPRRTVLIATMEYEIEDWQLKVKIGGLGVMASTMGKNLKHQNLIWVVPCVGGIDYPTDDVAEPMQITILGQCYSINVQYHRFQNITFVLLDAPIFRARTKNEPYPARMDDIESAVYYSAWNQCIAAAMRRFPEIDLYHINDYHGTLAPLYMLPDAPPCCLSLHNAEFQGLWSIKRPQDLDEICRVFNLSKEIVLKYVQFGEVFNMLHAGASYLRIHQRGFGAVGVSKKYGKRSFARYPIFWGLTRIGSLPNPDPSDTAPWNKNEKLPESVSIDSDIESQRGMLRTQAQEWAGLSIDPEAELFVFVGRWSMQKGIDLIADVFPSILEMNPKAQLICIGPVIDLYGKFAAAKLQRLMEMYPERVCSKPEFTVLPPCIFSGAEFALIPSRDEPFGLVAVEFGRKGALGVGSRVGGLGTMPGWWFTIESVATKHHVRQFQKTIKAALASSKKTRAEMRARSSIQRFPVAQWVEDLEHLQSGSITTYIRVAGARASKSSGMSTPTIVSPLPSAPGSPLASPTDTRPSSRLHSRKASGSNSRSSTPICEAPSEGVPVLPSLDTALARMRRPGRPEPLSLDSAAHSIVTPSSTTTSLAESPIADSPFDLQSSEGGNSFIMFPPTIATPELNEDFLSNNDLRRNLGRAAVSRNMSRQGSQDSTRSQVLIEGRASSGDSNRTSNPASSSRALSTQPSVLSLQSVIGEEKTYRMQKVDPFFTDSQGVYTKQFGRLLSGLNGRTSTNELCIEEFIIRSEKNWYARFYDAKLGVNRSHTKVMSVCVEEIGSSSSSSSGSSNSSNTSIESSAITEDEFELGHDYTPPKGLEKIVQYKIRDWPIYSFLIALGQILSANSYQVTLLSGEIGQSATKLYIVASIYLAGSLLWWTLYRTVQSRHVIAIPFICYAAAFFILGMAPYGTSIVARGYIQNLATGLYALASGSGSLFFALNFGSEGGTATHTWVFRACVVQGTQQLYVTVLWYWGSHLSALSASGRNPTGFATSPYITAVTTPVAVLLAFIGVALYLGLPDFYRSSPGSVPSFYSALRRRKIILWFFIVVIIQNYFLSAQYGRNWRYLWSSNLVPAWGILLLVLVFFGAVWIAVFTVFRRLSIEHSWILPIFAIGLGAPRWAQMLWGTSGMGSFIPWAATPAIGALLGRALWLWLGVLDALQGVGFGMILLQTMTRFHVAFTLTAAQVVGSVVTMVARATAPNNIGPGPVFPNLALTMDGLGDALFWVALVLQGVLGVAVDASWW</sequence>
<evidence type="ECO:0000256" key="8">
    <source>
        <dbReference type="SAM" id="Phobius"/>
    </source>
</evidence>
<dbReference type="Pfam" id="PF00128">
    <property type="entry name" value="Alpha-amylase"/>
    <property type="match status" value="1"/>
</dbReference>
<feature type="region of interest" description="Disordered" evidence="7">
    <location>
        <begin position="1652"/>
        <end position="1709"/>
    </location>
</feature>
<evidence type="ECO:0000256" key="7">
    <source>
        <dbReference type="SAM" id="MobiDB-lite"/>
    </source>
</evidence>
<evidence type="ECO:0000256" key="9">
    <source>
        <dbReference type="SAM" id="SignalP"/>
    </source>
</evidence>
<feature type="transmembrane region" description="Helical" evidence="8">
    <location>
        <begin position="2112"/>
        <end position="2133"/>
    </location>
</feature>
<feature type="transmembrane region" description="Helical" evidence="8">
    <location>
        <begin position="2292"/>
        <end position="2316"/>
    </location>
</feature>
<dbReference type="GO" id="GO:0009277">
    <property type="term" value="C:fungal-type cell wall"/>
    <property type="evidence" value="ECO:0007669"/>
    <property type="project" value="TreeGrafter"/>
</dbReference>
<dbReference type="Pfam" id="PF26114">
    <property type="entry name" value="Ig_2_Mok13"/>
    <property type="match status" value="1"/>
</dbReference>
<accession>A0AAN6LZ49</accession>
<dbReference type="PANTHER" id="PTHR47182">
    <property type="entry name" value="CELL WALL ALPHA-1,3-GLUCAN SYNTHASE AGS1-RELATED"/>
    <property type="match status" value="1"/>
</dbReference>
<dbReference type="GO" id="GO:0070600">
    <property type="term" value="P:fungal-type cell wall (1-&gt;3)-alpha-glucan biosynthetic process"/>
    <property type="evidence" value="ECO:0007669"/>
    <property type="project" value="TreeGrafter"/>
</dbReference>
<keyword evidence="8" id="KW-1133">Transmembrane helix</keyword>
<evidence type="ECO:0000256" key="4">
    <source>
        <dbReference type="ARBA" id="ARBA00022679"/>
    </source>
</evidence>
<dbReference type="Gene3D" id="3.20.20.80">
    <property type="entry name" value="Glycosidases"/>
    <property type="match status" value="2"/>
</dbReference>
<dbReference type="InterPro" id="IPR006047">
    <property type="entry name" value="GH13_cat_dom"/>
</dbReference>
<dbReference type="InterPro" id="IPR058659">
    <property type="entry name" value="Mok11-13/Ags1-like_CBM"/>
</dbReference>
<feature type="chain" id="PRO_5042856126" description="alpha-1,3-glucan synthase" evidence="9">
    <location>
        <begin position="20"/>
        <end position="2403"/>
    </location>
</feature>
<feature type="compositionally biased region" description="Low complexity" evidence="7">
    <location>
        <begin position="1662"/>
        <end position="1675"/>
    </location>
</feature>
<comment type="similarity">
    <text evidence="1">Belongs to the glycosyltransferase group 1 family.</text>
</comment>
<feature type="transmembrane region" description="Helical" evidence="8">
    <location>
        <begin position="2046"/>
        <end position="2068"/>
    </location>
</feature>
<dbReference type="Gene3D" id="3.40.50.2000">
    <property type="entry name" value="Glycogen Phosphorylase B"/>
    <property type="match status" value="2"/>
</dbReference>
<dbReference type="Pfam" id="PF26122">
    <property type="entry name" value="CBM_Mok13"/>
    <property type="match status" value="1"/>
</dbReference>
<keyword evidence="12" id="KW-1185">Reference proteome</keyword>
<dbReference type="EMBL" id="WVTA01000006">
    <property type="protein sequence ID" value="KAK3209473.1"/>
    <property type="molecule type" value="Genomic_DNA"/>
</dbReference>
<dbReference type="InterPro" id="IPR001296">
    <property type="entry name" value="Glyco_trans_1"/>
</dbReference>
<dbReference type="Pfam" id="PF26108">
    <property type="entry name" value="GH_Mok13"/>
    <property type="match status" value="1"/>
</dbReference>
<reference evidence="11 12" key="1">
    <citation type="submission" date="2021-02" db="EMBL/GenBank/DDBJ databases">
        <title>Genome assembly of Pseudopithomyces chartarum.</title>
        <authorList>
            <person name="Jauregui R."/>
            <person name="Singh J."/>
            <person name="Voisey C."/>
        </authorList>
    </citation>
    <scope>NUCLEOTIDE SEQUENCE [LARGE SCALE GENOMIC DNA]</scope>
    <source>
        <strain evidence="11 12">AGR01</strain>
    </source>
</reference>
<dbReference type="InterPro" id="IPR058657">
    <property type="entry name" value="Mok11-13/Ags1-like_Ig"/>
</dbReference>
<evidence type="ECO:0000259" key="10">
    <source>
        <dbReference type="SMART" id="SM00642"/>
    </source>
</evidence>
<feature type="transmembrane region" description="Helical" evidence="8">
    <location>
        <begin position="2337"/>
        <end position="2359"/>
    </location>
</feature>
<evidence type="ECO:0000256" key="6">
    <source>
        <dbReference type="ARBA" id="ARBA00048960"/>
    </source>
</evidence>
<dbReference type="InterPro" id="IPR017853">
    <property type="entry name" value="GH"/>
</dbReference>
<feature type="region of interest" description="Disordered" evidence="7">
    <location>
        <begin position="1742"/>
        <end position="1762"/>
    </location>
</feature>
<comment type="caution">
    <text evidence="11">The sequence shown here is derived from an EMBL/GenBank/DDBJ whole genome shotgun (WGS) entry which is preliminary data.</text>
</comment>
<keyword evidence="9" id="KW-0732">Signal</keyword>
<keyword evidence="4" id="KW-0808">Transferase</keyword>
<dbReference type="InterPro" id="IPR058655">
    <property type="entry name" value="Mok11-14/Ags1-like"/>
</dbReference>
<dbReference type="GO" id="GO:0047657">
    <property type="term" value="F:alpha-1,3-glucan synthase activity"/>
    <property type="evidence" value="ECO:0007669"/>
    <property type="project" value="UniProtKB-EC"/>
</dbReference>
<dbReference type="FunFam" id="3.40.50.2000:FF:000052">
    <property type="entry name" value="Alpha-1,3-glucan synthase Ags2"/>
    <property type="match status" value="1"/>
</dbReference>
<feature type="region of interest" description="Disordered" evidence="7">
    <location>
        <begin position="1822"/>
        <end position="1845"/>
    </location>
</feature>
<proteinExistence type="inferred from homology"/>
<dbReference type="Pfam" id="PF26111">
    <property type="entry name" value="Ig_Mok13"/>
    <property type="match status" value="1"/>
</dbReference>
<evidence type="ECO:0000313" key="11">
    <source>
        <dbReference type="EMBL" id="KAK3209473.1"/>
    </source>
</evidence>
<dbReference type="Pfam" id="PF08323">
    <property type="entry name" value="Glyco_transf_5"/>
    <property type="match status" value="1"/>
</dbReference>
<evidence type="ECO:0000256" key="5">
    <source>
        <dbReference type="ARBA" id="ARBA00023316"/>
    </source>
</evidence>
<keyword evidence="3" id="KW-0328">Glycosyltransferase</keyword>
<dbReference type="InterPro" id="IPR013534">
    <property type="entry name" value="Starch_synth_cat_dom"/>
</dbReference>
<feature type="signal peptide" evidence="9">
    <location>
        <begin position="1"/>
        <end position="19"/>
    </location>
</feature>
<feature type="transmembrane region" description="Helical" evidence="8">
    <location>
        <begin position="2021"/>
        <end position="2039"/>
    </location>
</feature>
<dbReference type="Proteomes" id="UP001280581">
    <property type="component" value="Unassembled WGS sequence"/>
</dbReference>
<dbReference type="EC" id="2.4.1.183" evidence="2"/>
<dbReference type="InterPro" id="IPR058656">
    <property type="entry name" value="Mok11-13/Ags1-like_GH"/>
</dbReference>
<dbReference type="Pfam" id="PF00534">
    <property type="entry name" value="Glycos_transf_1"/>
    <property type="match status" value="1"/>
</dbReference>
<feature type="transmembrane region" description="Helical" evidence="8">
    <location>
        <begin position="2382"/>
        <end position="2402"/>
    </location>
</feature>
<feature type="transmembrane region" description="Helical" evidence="8">
    <location>
        <begin position="1074"/>
        <end position="1096"/>
    </location>
</feature>
<feature type="compositionally biased region" description="Polar residues" evidence="7">
    <location>
        <begin position="1826"/>
        <end position="1845"/>
    </location>
</feature>
<dbReference type="InterPro" id="IPR058654">
    <property type="entry name" value="Mok11-14/Ags1-like_TM"/>
</dbReference>
<dbReference type="PANTHER" id="PTHR47182:SF2">
    <property type="entry name" value="CELL WALL ALPHA-1,3-GLUCAN SYNTHASE AGS1"/>
    <property type="match status" value="1"/>
</dbReference>
<keyword evidence="8" id="KW-0812">Transmembrane</keyword>
<dbReference type="InterPro" id="IPR058658">
    <property type="entry name" value="Mok11-13/Ags1-like_Ig_2"/>
</dbReference>
<feature type="domain" description="Glycosyl hydrolase family 13 catalytic" evidence="10">
    <location>
        <begin position="65"/>
        <end position="518"/>
    </location>
</feature>
<feature type="transmembrane region" description="Helical" evidence="8">
    <location>
        <begin position="2232"/>
        <end position="2256"/>
    </location>
</feature>
<protein>
    <recommendedName>
        <fullName evidence="2">alpha-1,3-glucan synthase</fullName>
        <ecNumber evidence="2">2.4.1.183</ecNumber>
    </recommendedName>
</protein>
<dbReference type="SUPFAM" id="SSF53756">
    <property type="entry name" value="UDP-Glycosyltransferase/glycogen phosphorylase"/>
    <property type="match status" value="1"/>
</dbReference>
<keyword evidence="8" id="KW-0472">Membrane</keyword>
<feature type="transmembrane region" description="Helical" evidence="8">
    <location>
        <begin position="2200"/>
        <end position="2220"/>
    </location>
</feature>
<evidence type="ECO:0000256" key="2">
    <source>
        <dbReference type="ARBA" id="ARBA00012688"/>
    </source>
</evidence>
<comment type="catalytic activity">
    <reaction evidence="6">
        <text>[(1-&gt;3)-alpha-D-glucosyl](n) + UDP-alpha-D-glucose = [(1-&gt;3)-alpha-D-glucosyl](n+1) + UDP + H(+)</text>
        <dbReference type="Rhea" id="RHEA:19749"/>
        <dbReference type="Rhea" id="RHEA-COMP:11150"/>
        <dbReference type="Rhea" id="RHEA-COMP:11151"/>
        <dbReference type="ChEBI" id="CHEBI:15378"/>
        <dbReference type="ChEBI" id="CHEBI:28100"/>
        <dbReference type="ChEBI" id="CHEBI:58223"/>
        <dbReference type="ChEBI" id="CHEBI:58885"/>
        <dbReference type="EC" id="2.4.1.183"/>
    </reaction>
</comment>
<feature type="transmembrane region" description="Helical" evidence="8">
    <location>
        <begin position="2153"/>
        <end position="2177"/>
    </location>
</feature>
<keyword evidence="5" id="KW-0961">Cell wall biogenesis/degradation</keyword>
<name>A0AAN6LZ49_9PLEO</name>
<evidence type="ECO:0000313" key="12">
    <source>
        <dbReference type="Proteomes" id="UP001280581"/>
    </source>
</evidence>
<evidence type="ECO:0000256" key="1">
    <source>
        <dbReference type="ARBA" id="ARBA00006122"/>
    </source>
</evidence>
<dbReference type="SUPFAM" id="SSF51445">
    <property type="entry name" value="(Trans)glycosidases"/>
    <property type="match status" value="1"/>
</dbReference>
<organism evidence="11 12">
    <name type="scientific">Pseudopithomyces chartarum</name>
    <dbReference type="NCBI Taxonomy" id="1892770"/>
    <lineage>
        <taxon>Eukaryota</taxon>
        <taxon>Fungi</taxon>
        <taxon>Dikarya</taxon>
        <taxon>Ascomycota</taxon>
        <taxon>Pezizomycotina</taxon>
        <taxon>Dothideomycetes</taxon>
        <taxon>Pleosporomycetidae</taxon>
        <taxon>Pleosporales</taxon>
        <taxon>Massarineae</taxon>
        <taxon>Didymosphaeriaceae</taxon>
        <taxon>Pseudopithomyces</taxon>
    </lineage>
</organism>